<evidence type="ECO:0000313" key="14">
    <source>
        <dbReference type="EMBL" id="BBA49047.1"/>
    </source>
</evidence>
<evidence type="ECO:0000256" key="9">
    <source>
        <dbReference type="ARBA" id="ARBA00022842"/>
    </source>
</evidence>
<dbReference type="FunFam" id="3.40.50.920:FF:000003">
    <property type="entry name" value="Transketolase"/>
    <property type="match status" value="1"/>
</dbReference>
<dbReference type="InterPro" id="IPR020826">
    <property type="entry name" value="Transketolase_BS"/>
</dbReference>
<dbReference type="InterPro" id="IPR009014">
    <property type="entry name" value="Transketo_C/PFOR_II"/>
</dbReference>
<dbReference type="InterPro" id="IPR029061">
    <property type="entry name" value="THDP-binding"/>
</dbReference>
<evidence type="ECO:0000256" key="2">
    <source>
        <dbReference type="ARBA" id="ARBA00001964"/>
    </source>
</evidence>
<evidence type="ECO:0000256" key="12">
    <source>
        <dbReference type="SAM" id="MobiDB-lite"/>
    </source>
</evidence>
<dbReference type="EC" id="2.2.1.1" evidence="5"/>
<dbReference type="GO" id="GO:0005829">
    <property type="term" value="C:cytosol"/>
    <property type="evidence" value="ECO:0007669"/>
    <property type="project" value="TreeGrafter"/>
</dbReference>
<evidence type="ECO:0000256" key="4">
    <source>
        <dbReference type="ARBA" id="ARBA00011738"/>
    </source>
</evidence>
<reference evidence="14 15" key="1">
    <citation type="journal article" date="2017" name="Biosci. Biotechnol. Biochem.">
        <title>Identification and characterization of a sulfoglycosidase from Bifidobacterium bifidum implicated in mucin glycan utilization.</title>
        <authorList>
            <person name="Katoh T."/>
            <person name="Maeshibu T."/>
            <person name="Kikkawa K."/>
            <person name="Gotoh A."/>
            <person name="Tomabechi Y."/>
            <person name="Nakamura M."/>
            <person name="Liao W.-H."/>
            <person name="Yamaguchi M."/>
            <person name="Ashida H."/>
            <person name="Yamamoto K."/>
            <person name="Katayama T."/>
        </authorList>
    </citation>
    <scope>NUCLEOTIDE SEQUENCE [LARGE SCALE GENOMIC DNA]</scope>
    <source>
        <strain evidence="14 15">JCM 7004</strain>
    </source>
</reference>
<dbReference type="GO" id="GO:0004802">
    <property type="term" value="F:transketolase activity"/>
    <property type="evidence" value="ECO:0007669"/>
    <property type="project" value="UniProtKB-EC"/>
</dbReference>
<evidence type="ECO:0000256" key="8">
    <source>
        <dbReference type="ARBA" id="ARBA00022723"/>
    </source>
</evidence>
<comment type="catalytic activity">
    <reaction evidence="11">
        <text>D-sedoheptulose 7-phosphate + D-glyceraldehyde 3-phosphate = aldehydo-D-ribose 5-phosphate + D-xylulose 5-phosphate</text>
        <dbReference type="Rhea" id="RHEA:10508"/>
        <dbReference type="ChEBI" id="CHEBI:57483"/>
        <dbReference type="ChEBI" id="CHEBI:57737"/>
        <dbReference type="ChEBI" id="CHEBI:58273"/>
        <dbReference type="ChEBI" id="CHEBI:59776"/>
        <dbReference type="EC" id="2.2.1.1"/>
    </reaction>
</comment>
<dbReference type="PANTHER" id="PTHR43522:SF2">
    <property type="entry name" value="TRANSKETOLASE 1-RELATED"/>
    <property type="match status" value="1"/>
</dbReference>
<keyword evidence="7 14" id="KW-0808">Transferase</keyword>
<evidence type="ECO:0000259" key="13">
    <source>
        <dbReference type="SMART" id="SM00861"/>
    </source>
</evidence>
<dbReference type="Pfam" id="PF02779">
    <property type="entry name" value="Transket_pyr"/>
    <property type="match status" value="1"/>
</dbReference>
<dbReference type="AlphaFoldDB" id="A0A286TFQ7"/>
<dbReference type="InterPro" id="IPR033247">
    <property type="entry name" value="Transketolase_fam"/>
</dbReference>
<dbReference type="FunFam" id="3.40.50.970:FF:000003">
    <property type="entry name" value="Transketolase"/>
    <property type="match status" value="1"/>
</dbReference>
<evidence type="ECO:0000256" key="3">
    <source>
        <dbReference type="ARBA" id="ARBA00007131"/>
    </source>
</evidence>
<evidence type="ECO:0000256" key="5">
    <source>
        <dbReference type="ARBA" id="ARBA00013152"/>
    </source>
</evidence>
<dbReference type="SUPFAM" id="SSF52518">
    <property type="entry name" value="Thiamin diphosphate-binding fold (THDP-binding)"/>
    <property type="match status" value="1"/>
</dbReference>
<organism evidence="14 15">
    <name type="scientific">Bifidobacterium bifidum LMG 13195</name>
    <dbReference type="NCBI Taxonomy" id="1207542"/>
    <lineage>
        <taxon>Bacteria</taxon>
        <taxon>Bacillati</taxon>
        <taxon>Actinomycetota</taxon>
        <taxon>Actinomycetes</taxon>
        <taxon>Bifidobacteriales</taxon>
        <taxon>Bifidobacteriaceae</taxon>
        <taxon>Bifidobacterium</taxon>
    </lineage>
</organism>
<dbReference type="InterPro" id="IPR055152">
    <property type="entry name" value="Transketolase-like_C_2"/>
</dbReference>
<dbReference type="PANTHER" id="PTHR43522">
    <property type="entry name" value="TRANSKETOLASE"/>
    <property type="match status" value="1"/>
</dbReference>
<comment type="subunit">
    <text evidence="4">Homodimer.</text>
</comment>
<dbReference type="Gene3D" id="3.40.50.920">
    <property type="match status" value="1"/>
</dbReference>
<evidence type="ECO:0000256" key="11">
    <source>
        <dbReference type="ARBA" id="ARBA00049473"/>
    </source>
</evidence>
<dbReference type="InterPro" id="IPR005475">
    <property type="entry name" value="Transketolase-like_Pyr-bd"/>
</dbReference>
<feature type="region of interest" description="Disordered" evidence="12">
    <location>
        <begin position="1"/>
        <end position="27"/>
    </location>
</feature>
<keyword evidence="9" id="KW-0460">Magnesium</keyword>
<evidence type="ECO:0000256" key="7">
    <source>
        <dbReference type="ARBA" id="ARBA00022679"/>
    </source>
</evidence>
<dbReference type="Gene3D" id="3.40.50.970">
    <property type="match status" value="1"/>
</dbReference>
<accession>A0A286TFQ7</accession>
<dbReference type="SMART" id="SM00861">
    <property type="entry name" value="Transket_pyr"/>
    <property type="match status" value="1"/>
</dbReference>
<evidence type="ECO:0000256" key="1">
    <source>
        <dbReference type="ARBA" id="ARBA00001946"/>
    </source>
</evidence>
<feature type="domain" description="Transketolase-like pyrimidine-binding" evidence="13">
    <location>
        <begin position="48"/>
        <end position="230"/>
    </location>
</feature>
<dbReference type="Pfam" id="PF22613">
    <property type="entry name" value="Transketolase_C_1"/>
    <property type="match status" value="1"/>
</dbReference>
<sequence length="376" mass="40299">MGREVRRLAQGQPGQGRPVRPSEGRRAAEGFDKALDDLEATFEVGKKVATRGASGSVLNAIAAVMPELWGGSADLGGSNKTDLKGAATFAPAECATKQWPVCNEFGRQLHFGVREFTMGCITNGILLGSHTRPFGGTFFMFSDYERSAVRLAALMEIPNLYVWTHDSVAVGEDGPTHQPVEHLASFRAIPQLEVIRPADAFETAEAYRYFFEKKNTLPGAMVLTRQGVPVLAETAAKAKDGVRKGAYVLVDTEGTPDVILMASGSEVQWAVDAAKTLAGEGVKARVVSVPSMEWFEEQDAEYKEAVLPASVKARVSVEAGVAMPWYKYLGSYGKPVSIEQFGLQGDGAQNMIDLGITAEHVVEAAKASIAEAEAAK</sequence>
<protein>
    <recommendedName>
        <fullName evidence="6">Transketolase</fullName>
        <ecNumber evidence="5">2.2.1.1</ecNumber>
    </recommendedName>
</protein>
<dbReference type="SUPFAM" id="SSF52922">
    <property type="entry name" value="TK C-terminal domain-like"/>
    <property type="match status" value="1"/>
</dbReference>
<evidence type="ECO:0000256" key="10">
    <source>
        <dbReference type="ARBA" id="ARBA00023052"/>
    </source>
</evidence>
<evidence type="ECO:0000313" key="15">
    <source>
        <dbReference type="Proteomes" id="UP000262177"/>
    </source>
</evidence>
<dbReference type="EMBL" id="AP018131">
    <property type="protein sequence ID" value="BBA49047.1"/>
    <property type="molecule type" value="Genomic_DNA"/>
</dbReference>
<dbReference type="PROSITE" id="PS00802">
    <property type="entry name" value="TRANSKETOLASE_2"/>
    <property type="match status" value="1"/>
</dbReference>
<dbReference type="CDD" id="cd07033">
    <property type="entry name" value="TPP_PYR_DXS_TK_like"/>
    <property type="match status" value="1"/>
</dbReference>
<proteinExistence type="inferred from homology"/>
<name>A0A286TFQ7_BIFBI</name>
<evidence type="ECO:0000256" key="6">
    <source>
        <dbReference type="ARBA" id="ARBA00016662"/>
    </source>
</evidence>
<comment type="similarity">
    <text evidence="3">Belongs to the transketolase family.</text>
</comment>
<dbReference type="GO" id="GO:0000287">
    <property type="term" value="F:magnesium ion binding"/>
    <property type="evidence" value="ECO:0007669"/>
    <property type="project" value="UniProtKB-ARBA"/>
</dbReference>
<gene>
    <name evidence="14" type="primary">tkt</name>
    <name evidence="14" type="ORF">BBJK_03050</name>
</gene>
<keyword evidence="8" id="KW-0479">Metal-binding</keyword>
<comment type="cofactor">
    <cofactor evidence="2">
        <name>thiamine diphosphate</name>
        <dbReference type="ChEBI" id="CHEBI:58937"/>
    </cofactor>
</comment>
<comment type="cofactor">
    <cofactor evidence="1">
        <name>Mg(2+)</name>
        <dbReference type="ChEBI" id="CHEBI:18420"/>
    </cofactor>
</comment>
<dbReference type="GO" id="GO:0006098">
    <property type="term" value="P:pentose-phosphate shunt"/>
    <property type="evidence" value="ECO:0007669"/>
    <property type="project" value="TreeGrafter"/>
</dbReference>
<keyword evidence="10" id="KW-0786">Thiamine pyrophosphate</keyword>
<dbReference type="Proteomes" id="UP000262177">
    <property type="component" value="Chromosome"/>
</dbReference>